<dbReference type="OrthoDB" id="361039at2759"/>
<evidence type="ECO:0000313" key="2">
    <source>
        <dbReference type="EMBL" id="PHT40456.1"/>
    </source>
</evidence>
<dbReference type="Gene3D" id="1.25.40.770">
    <property type="entry name" value="TAF6, C-terminal HEAT repeat domain"/>
    <property type="match status" value="1"/>
</dbReference>
<dbReference type="GO" id="GO:0007018">
    <property type="term" value="P:microtubule-based movement"/>
    <property type="evidence" value="ECO:0007669"/>
    <property type="project" value="InterPro"/>
</dbReference>
<keyword evidence="3" id="KW-1185">Reference proteome</keyword>
<dbReference type="Gene3D" id="3.40.850.10">
    <property type="entry name" value="Kinesin motor domain"/>
    <property type="match status" value="1"/>
</dbReference>
<name>A0A2G2W5F4_CAPBA</name>
<dbReference type="InterPro" id="IPR027640">
    <property type="entry name" value="Kinesin-like_fam"/>
</dbReference>
<dbReference type="SUPFAM" id="SSF52540">
    <property type="entry name" value="P-loop containing nucleoside triphosphate hydrolases"/>
    <property type="match status" value="1"/>
</dbReference>
<dbReference type="InterPro" id="IPR011442">
    <property type="entry name" value="TAF6_C"/>
</dbReference>
<sequence>MVLKISSVYGEEASQYGDNHETVAHDDKEKIFVTVTLSPLNEMEVTNNDLLDWECINNAIILYKNSISELSSTPNAYVNEDRQFKLKFSAMEIYNDVVRDLLTPDDTPLRLLDDPEAEYKEDRVPVDLKVPVKHILSRELQLHQSMSSVMTCLVEKRLGNKFSDNHWALRDFTEKLVALICFSVPRLGFRLLQDKLRFSYENERKSLRSVLI</sequence>
<accession>A0A2G2W5F4</accession>
<reference evidence="2 3" key="1">
    <citation type="journal article" date="2017" name="Genome Biol.">
        <title>New reference genome sequences of hot pepper reveal the massive evolution of plant disease-resistance genes by retroduplication.</title>
        <authorList>
            <person name="Kim S."/>
            <person name="Park J."/>
            <person name="Yeom S.I."/>
            <person name="Kim Y.M."/>
            <person name="Seo E."/>
            <person name="Kim K.T."/>
            <person name="Kim M.S."/>
            <person name="Lee J.M."/>
            <person name="Cheong K."/>
            <person name="Shin H.S."/>
            <person name="Kim S.B."/>
            <person name="Han K."/>
            <person name="Lee J."/>
            <person name="Park M."/>
            <person name="Lee H.A."/>
            <person name="Lee H.Y."/>
            <person name="Lee Y."/>
            <person name="Oh S."/>
            <person name="Lee J.H."/>
            <person name="Choi E."/>
            <person name="Choi E."/>
            <person name="Lee S.E."/>
            <person name="Jeon J."/>
            <person name="Kim H."/>
            <person name="Choi G."/>
            <person name="Song H."/>
            <person name="Lee J."/>
            <person name="Lee S.C."/>
            <person name="Kwon J.K."/>
            <person name="Lee H.Y."/>
            <person name="Koo N."/>
            <person name="Hong Y."/>
            <person name="Kim R.W."/>
            <person name="Kang W.H."/>
            <person name="Huh J.H."/>
            <person name="Kang B.C."/>
            <person name="Yang T.J."/>
            <person name="Lee Y.H."/>
            <person name="Bennetzen J.L."/>
            <person name="Choi D."/>
        </authorList>
    </citation>
    <scope>NUCLEOTIDE SEQUENCE [LARGE SCALE GENOMIC DNA]</scope>
    <source>
        <strain evidence="3">cv. PBC81</strain>
    </source>
</reference>
<feature type="domain" description="TAF6 C-terminal HEAT repeat" evidence="1">
    <location>
        <begin position="140"/>
        <end position="181"/>
    </location>
</feature>
<reference evidence="3" key="2">
    <citation type="journal article" date="2017" name="J. Anim. Genet.">
        <title>Multiple reference genome sequences of hot pepper reveal the massive evolution of plant disease resistance genes by retroduplication.</title>
        <authorList>
            <person name="Kim S."/>
            <person name="Park J."/>
            <person name="Yeom S.-I."/>
            <person name="Kim Y.-M."/>
            <person name="Seo E."/>
            <person name="Kim K.-T."/>
            <person name="Kim M.-S."/>
            <person name="Lee J.M."/>
            <person name="Cheong K."/>
            <person name="Shin H.-S."/>
            <person name="Kim S.-B."/>
            <person name="Han K."/>
            <person name="Lee J."/>
            <person name="Park M."/>
            <person name="Lee H.-A."/>
            <person name="Lee H.-Y."/>
            <person name="Lee Y."/>
            <person name="Oh S."/>
            <person name="Lee J.H."/>
            <person name="Choi E."/>
            <person name="Choi E."/>
            <person name="Lee S.E."/>
            <person name="Jeon J."/>
            <person name="Kim H."/>
            <person name="Choi G."/>
            <person name="Song H."/>
            <person name="Lee J."/>
            <person name="Lee S.-C."/>
            <person name="Kwon J.-K."/>
            <person name="Lee H.-Y."/>
            <person name="Koo N."/>
            <person name="Hong Y."/>
            <person name="Kim R.W."/>
            <person name="Kang W.-H."/>
            <person name="Huh J.H."/>
            <person name="Kang B.-C."/>
            <person name="Yang T.-J."/>
            <person name="Lee Y.-H."/>
            <person name="Bennetzen J.L."/>
            <person name="Choi D."/>
        </authorList>
    </citation>
    <scope>NUCLEOTIDE SEQUENCE [LARGE SCALE GENOMIC DNA]</scope>
    <source>
        <strain evidence="3">cv. PBC81</strain>
    </source>
</reference>
<protein>
    <recommendedName>
        <fullName evidence="1">TAF6 C-terminal HEAT repeat domain-containing protein</fullName>
    </recommendedName>
</protein>
<dbReference type="Proteomes" id="UP000224567">
    <property type="component" value="Unassembled WGS sequence"/>
</dbReference>
<dbReference type="GO" id="GO:0006367">
    <property type="term" value="P:transcription initiation at RNA polymerase II promoter"/>
    <property type="evidence" value="ECO:0007669"/>
    <property type="project" value="InterPro"/>
</dbReference>
<dbReference type="InterPro" id="IPR036961">
    <property type="entry name" value="Kinesin_motor_dom_sf"/>
</dbReference>
<comment type="caution">
    <text evidence="2">The sequence shown here is derived from an EMBL/GenBank/DDBJ whole genome shotgun (WGS) entry which is preliminary data.</text>
</comment>
<dbReference type="PANTHER" id="PTHR47968">
    <property type="entry name" value="CENTROMERE PROTEIN E"/>
    <property type="match status" value="1"/>
</dbReference>
<evidence type="ECO:0000313" key="3">
    <source>
        <dbReference type="Proteomes" id="UP000224567"/>
    </source>
</evidence>
<dbReference type="InterPro" id="IPR027417">
    <property type="entry name" value="P-loop_NTPase"/>
</dbReference>
<proteinExistence type="predicted"/>
<dbReference type="InterPro" id="IPR046344">
    <property type="entry name" value="TAF6_C_sf"/>
</dbReference>
<dbReference type="AlphaFoldDB" id="A0A2G2W5F4"/>
<dbReference type="EMBL" id="MLFT02000008">
    <property type="protein sequence ID" value="PHT40456.1"/>
    <property type="molecule type" value="Genomic_DNA"/>
</dbReference>
<dbReference type="STRING" id="33114.A0A2G2W5F4"/>
<gene>
    <name evidence="2" type="ORF">CQW23_19310</name>
</gene>
<dbReference type="GO" id="GO:0003777">
    <property type="term" value="F:microtubule motor activity"/>
    <property type="evidence" value="ECO:0007669"/>
    <property type="project" value="InterPro"/>
</dbReference>
<organism evidence="2 3">
    <name type="scientific">Capsicum baccatum</name>
    <name type="common">Peruvian pepper</name>
    <dbReference type="NCBI Taxonomy" id="33114"/>
    <lineage>
        <taxon>Eukaryota</taxon>
        <taxon>Viridiplantae</taxon>
        <taxon>Streptophyta</taxon>
        <taxon>Embryophyta</taxon>
        <taxon>Tracheophyta</taxon>
        <taxon>Spermatophyta</taxon>
        <taxon>Magnoliopsida</taxon>
        <taxon>eudicotyledons</taxon>
        <taxon>Gunneridae</taxon>
        <taxon>Pentapetalae</taxon>
        <taxon>asterids</taxon>
        <taxon>lamiids</taxon>
        <taxon>Solanales</taxon>
        <taxon>Solanaceae</taxon>
        <taxon>Solanoideae</taxon>
        <taxon>Capsiceae</taxon>
        <taxon>Capsicum</taxon>
    </lineage>
</organism>
<dbReference type="PANTHER" id="PTHR47968:SF54">
    <property type="entry name" value="KINESIN-LIKE PROTEIN NACK2"/>
    <property type="match status" value="1"/>
</dbReference>
<dbReference type="Pfam" id="PF07571">
    <property type="entry name" value="TAF6_C"/>
    <property type="match status" value="1"/>
</dbReference>
<evidence type="ECO:0000259" key="1">
    <source>
        <dbReference type="Pfam" id="PF07571"/>
    </source>
</evidence>